<dbReference type="InterPro" id="IPR050951">
    <property type="entry name" value="Retrovirus_Pol_polyprotein"/>
</dbReference>
<evidence type="ECO:0000256" key="3">
    <source>
        <dbReference type="ARBA" id="ARBA00022695"/>
    </source>
</evidence>
<keyword evidence="6" id="KW-0378">Hydrolase</keyword>
<dbReference type="Pfam" id="PF17917">
    <property type="entry name" value="RT_RNaseH"/>
    <property type="match status" value="1"/>
</dbReference>
<dbReference type="GO" id="GO:0003964">
    <property type="term" value="F:RNA-directed DNA polymerase activity"/>
    <property type="evidence" value="ECO:0007669"/>
    <property type="project" value="UniProtKB-KW"/>
</dbReference>
<feature type="domain" description="Reverse transcriptase RNase H-like" evidence="8">
    <location>
        <begin position="17"/>
        <end position="82"/>
    </location>
</feature>
<protein>
    <recommendedName>
        <fullName evidence="1">RNA-directed DNA polymerase</fullName>
        <ecNumber evidence="1">2.7.7.49</ecNumber>
    </recommendedName>
</protein>
<dbReference type="PANTHER" id="PTHR37984">
    <property type="entry name" value="PROTEIN CBG26694"/>
    <property type="match status" value="1"/>
</dbReference>
<dbReference type="InterPro" id="IPR041373">
    <property type="entry name" value="RT_RNaseH"/>
</dbReference>
<dbReference type="GO" id="GO:0004519">
    <property type="term" value="F:endonuclease activity"/>
    <property type="evidence" value="ECO:0007669"/>
    <property type="project" value="UniProtKB-KW"/>
</dbReference>
<dbReference type="InterPro" id="IPR041588">
    <property type="entry name" value="Integrase_H2C2"/>
</dbReference>
<dbReference type="InterPro" id="IPR043502">
    <property type="entry name" value="DNA/RNA_pol_sf"/>
</dbReference>
<accession>A0A016WHX9</accession>
<evidence type="ECO:0000256" key="5">
    <source>
        <dbReference type="ARBA" id="ARBA00022759"/>
    </source>
</evidence>
<keyword evidence="11" id="KW-1185">Reference proteome</keyword>
<evidence type="ECO:0000256" key="1">
    <source>
        <dbReference type="ARBA" id="ARBA00012493"/>
    </source>
</evidence>
<evidence type="ECO:0000313" key="10">
    <source>
        <dbReference type="EMBL" id="EYC39419.1"/>
    </source>
</evidence>
<comment type="caution">
    <text evidence="10">The sequence shown here is derived from an EMBL/GenBank/DDBJ whole genome shotgun (WGS) entry which is preliminary data.</text>
</comment>
<dbReference type="GO" id="GO:0016787">
    <property type="term" value="F:hydrolase activity"/>
    <property type="evidence" value="ECO:0007669"/>
    <property type="project" value="UniProtKB-KW"/>
</dbReference>
<reference evidence="11" key="1">
    <citation type="journal article" date="2015" name="Nat. Genet.">
        <title>The genome and transcriptome of the zoonotic hookworm Ancylostoma ceylanicum identify infection-specific gene families.</title>
        <authorList>
            <person name="Schwarz E.M."/>
            <person name="Hu Y."/>
            <person name="Antoshechkin I."/>
            <person name="Miller M.M."/>
            <person name="Sternberg P.W."/>
            <person name="Aroian R.V."/>
        </authorList>
    </citation>
    <scope>NUCLEOTIDE SEQUENCE</scope>
    <source>
        <strain evidence="11">HY135</strain>
    </source>
</reference>
<evidence type="ECO:0000256" key="2">
    <source>
        <dbReference type="ARBA" id="ARBA00022679"/>
    </source>
</evidence>
<keyword evidence="3" id="KW-0548">Nucleotidyltransferase</keyword>
<evidence type="ECO:0000256" key="6">
    <source>
        <dbReference type="ARBA" id="ARBA00022801"/>
    </source>
</evidence>
<dbReference type="EMBL" id="JARK01000256">
    <property type="protein sequence ID" value="EYC39419.1"/>
    <property type="molecule type" value="Genomic_DNA"/>
</dbReference>
<keyword evidence="7" id="KW-0695">RNA-directed DNA polymerase</keyword>
<dbReference type="EC" id="2.7.7.49" evidence="1"/>
<dbReference type="Gene3D" id="1.10.340.70">
    <property type="match status" value="1"/>
</dbReference>
<organism evidence="10 11">
    <name type="scientific">Ancylostoma ceylanicum</name>
    <dbReference type="NCBI Taxonomy" id="53326"/>
    <lineage>
        <taxon>Eukaryota</taxon>
        <taxon>Metazoa</taxon>
        <taxon>Ecdysozoa</taxon>
        <taxon>Nematoda</taxon>
        <taxon>Chromadorea</taxon>
        <taxon>Rhabditida</taxon>
        <taxon>Rhabditina</taxon>
        <taxon>Rhabditomorpha</taxon>
        <taxon>Strongyloidea</taxon>
        <taxon>Ancylostomatidae</taxon>
        <taxon>Ancylostomatinae</taxon>
        <taxon>Ancylostoma</taxon>
    </lineage>
</organism>
<evidence type="ECO:0000256" key="4">
    <source>
        <dbReference type="ARBA" id="ARBA00022722"/>
    </source>
</evidence>
<evidence type="ECO:0000259" key="9">
    <source>
        <dbReference type="Pfam" id="PF17921"/>
    </source>
</evidence>
<dbReference type="AlphaFoldDB" id="A0A016WHX9"/>
<dbReference type="SUPFAM" id="SSF56672">
    <property type="entry name" value="DNA/RNA polymerases"/>
    <property type="match status" value="1"/>
</dbReference>
<gene>
    <name evidence="10" type="primary">Acey_s0656.g1206</name>
    <name evidence="10" type="ORF">Y032_0656g1206</name>
</gene>
<feature type="domain" description="Integrase zinc-binding" evidence="9">
    <location>
        <begin position="193"/>
        <end position="226"/>
    </location>
</feature>
<dbReference type="CDD" id="cd09274">
    <property type="entry name" value="RNase_HI_RT_Ty3"/>
    <property type="match status" value="1"/>
</dbReference>
<evidence type="ECO:0000259" key="8">
    <source>
        <dbReference type="Pfam" id="PF17917"/>
    </source>
</evidence>
<proteinExistence type="predicted"/>
<dbReference type="Proteomes" id="UP000024635">
    <property type="component" value="Unassembled WGS sequence"/>
</dbReference>
<keyword evidence="2" id="KW-0808">Transferase</keyword>
<name>A0A016WHX9_9BILA</name>
<dbReference type="OrthoDB" id="5863588at2759"/>
<keyword evidence="4" id="KW-0540">Nuclease</keyword>
<evidence type="ECO:0000256" key="7">
    <source>
        <dbReference type="ARBA" id="ARBA00022918"/>
    </source>
</evidence>
<dbReference type="PANTHER" id="PTHR37984:SF5">
    <property type="entry name" value="PROTEIN NYNRIN-LIKE"/>
    <property type="match status" value="1"/>
</dbReference>
<evidence type="ECO:0000313" key="11">
    <source>
        <dbReference type="Proteomes" id="UP000024635"/>
    </source>
</evidence>
<dbReference type="Pfam" id="PF17921">
    <property type="entry name" value="Integrase_H2C2"/>
    <property type="match status" value="1"/>
</dbReference>
<sequence length="232" mass="26671">MSRRCRWIPASPVFRLTEPNSRNYHITDTEALALVFALHKFHFFVYGVVVIVRTDHLPSTALFKRTNISGRVLRWALEVQQYSVRIEYVKGKANPVADALSRGGVPVLATDAHQVSGHDRVVGSITKQDDSEWLSELRKDADYVELIKWIENQRWDEEVLLPRMGRRVKVMDFLIEEGDLKIALEDGSTVRVVPKSKRKQVFEEAHKGSLAGHFSMKKIQRLLKQRPRVFPG</sequence>
<keyword evidence="5" id="KW-0255">Endonuclease</keyword>